<keyword evidence="3" id="KW-1185">Reference proteome</keyword>
<name>A0A9W4SGE2_9GLOM</name>
<evidence type="ECO:0000256" key="1">
    <source>
        <dbReference type="ARBA" id="ARBA00010954"/>
    </source>
</evidence>
<gene>
    <name evidence="2" type="ORF">FWILDA_LOCUS3644</name>
</gene>
<sequence>MQKTDSGFYVIDVLPLHNTSKRPFHLEKRMKSKKSFSSYKHGHGDDKLMQYSPYDAQIKREAILEQRRLKLARQFLHVKDVLIKQHQRALSDSSAKRSQIQQTLRLAEKNRNTILQRLVEQCAQEVARCKEVARQQQLKNQEEIDRRRADLERRQRATAARRARLLTVPKSRIFSSEMTIPPTRDEAAVIIQNHWRYRKFSKVIKTYRSFDISVRTIENMSFHDTVGLLQKPAVIQATSKLLHEVLKASPLTCDTKKYKNPARVFLSAYMIVSHTKEIIVDIGHHERFIYLRLGRYDNGFNIGRLLNLLTSAKIMLKEIEQWFYEISNDGPNKIHYGHLLSFLSAWDTYYNDFNTWKSKDSQKLASNLIAHYMELEKLWNTVKTQANAETEWRMNIVYQQDEIRRKVRNLGGVEAISKLERVLRRLKEKLPNENGEETGTSDSVAGANNEGTEVIKEQDLLSSPPRQKFVPSALATNVSNKLAQNLSPSISKSSSSTTSYFTFSPSTSPPVSPSQSSANADLHRIMQSLGAHEGYGLTNEQLAHEIIIDPEFELQPPKRTELEERVRSMATKAFFDSARTDFEKGKYDVWIPNLLGDIKERLIDLVPPSSPLHSSINEILDIDLIKQQTKAGVYNIRNCIVYITNTMLQICAPVRDEQIQELKYVNDLAEIFKRILEIMDQMRLDLTNYRVKAFRPYLKEHAVDYERRKFEQALQSNRLTLNQTKAWLTPTIDSLLCTVAERNPENIYLPQHKHNHGIKFDQVYNETFISFIFQQSIINKNNCPETFLLDVERLWNFQNECQAITIVAALLMLTKNVAISHANASSIDDNLTKLKDTFFVLLMDGDITIDNLSAAILDYLPSSLSSETQTLVKSMVSKTLSQSDKVFSILSRRIQSIIKQHLQTGQFPKRETLTQYGVFIVAKELELLSKKISILGRYNREVYASWYDTVIKEYLDVLNEAKQKSNQTKKGKSKSIE</sequence>
<dbReference type="EMBL" id="CAMKVN010000499">
    <property type="protein sequence ID" value="CAI2168564.1"/>
    <property type="molecule type" value="Genomic_DNA"/>
</dbReference>
<evidence type="ECO:0000313" key="3">
    <source>
        <dbReference type="Proteomes" id="UP001153678"/>
    </source>
</evidence>
<dbReference type="PANTHER" id="PTHR12832">
    <property type="entry name" value="TESTIS-SPECIFIC PROTEIN PBS13 T-COMPLEX 11"/>
    <property type="match status" value="1"/>
</dbReference>
<dbReference type="GO" id="GO:0010737">
    <property type="term" value="P:protein kinase A signaling"/>
    <property type="evidence" value="ECO:0007669"/>
    <property type="project" value="TreeGrafter"/>
</dbReference>
<proteinExistence type="inferred from homology"/>
<dbReference type="InterPro" id="IPR008862">
    <property type="entry name" value="Tcp11"/>
</dbReference>
<evidence type="ECO:0000313" key="2">
    <source>
        <dbReference type="EMBL" id="CAI2168564.1"/>
    </source>
</evidence>
<organism evidence="2 3">
    <name type="scientific">Funneliformis geosporum</name>
    <dbReference type="NCBI Taxonomy" id="1117311"/>
    <lineage>
        <taxon>Eukaryota</taxon>
        <taxon>Fungi</taxon>
        <taxon>Fungi incertae sedis</taxon>
        <taxon>Mucoromycota</taxon>
        <taxon>Glomeromycotina</taxon>
        <taxon>Glomeromycetes</taxon>
        <taxon>Glomerales</taxon>
        <taxon>Glomeraceae</taxon>
        <taxon>Funneliformis</taxon>
    </lineage>
</organism>
<dbReference type="OrthoDB" id="276323at2759"/>
<dbReference type="AlphaFoldDB" id="A0A9W4SGE2"/>
<protein>
    <submittedName>
        <fullName evidence="2">17680_t:CDS:1</fullName>
    </submittedName>
</protein>
<accession>A0A9W4SGE2</accession>
<reference evidence="2" key="1">
    <citation type="submission" date="2022-08" db="EMBL/GenBank/DDBJ databases">
        <authorList>
            <person name="Kallberg Y."/>
            <person name="Tangrot J."/>
            <person name="Rosling A."/>
        </authorList>
    </citation>
    <scope>NUCLEOTIDE SEQUENCE</scope>
    <source>
        <strain evidence="2">Wild A</strain>
    </source>
</reference>
<dbReference type="Proteomes" id="UP001153678">
    <property type="component" value="Unassembled WGS sequence"/>
</dbReference>
<dbReference type="Pfam" id="PF05794">
    <property type="entry name" value="Tcp11"/>
    <property type="match status" value="1"/>
</dbReference>
<comment type="similarity">
    <text evidence="1">Belongs to the TCP11 family.</text>
</comment>
<dbReference type="PANTHER" id="PTHR12832:SF11">
    <property type="entry name" value="LD23868P"/>
    <property type="match status" value="1"/>
</dbReference>
<comment type="caution">
    <text evidence="2">The sequence shown here is derived from an EMBL/GenBank/DDBJ whole genome shotgun (WGS) entry which is preliminary data.</text>
</comment>